<dbReference type="GO" id="GO:0070095">
    <property type="term" value="F:fructose-6-phosphate binding"/>
    <property type="evidence" value="ECO:0007669"/>
    <property type="project" value="TreeGrafter"/>
</dbReference>
<evidence type="ECO:0000256" key="4">
    <source>
        <dbReference type="ARBA" id="ARBA00022777"/>
    </source>
</evidence>
<dbReference type="UniPathway" id="UPA00109">
    <property type="reaction ID" value="UER00182"/>
</dbReference>
<dbReference type="Pfam" id="PF00365">
    <property type="entry name" value="PFK"/>
    <property type="match status" value="1"/>
</dbReference>
<dbReference type="EMBL" id="VOQF01000005">
    <property type="protein sequence ID" value="TXC91119.1"/>
    <property type="molecule type" value="Genomic_DNA"/>
</dbReference>
<dbReference type="GO" id="GO:0005945">
    <property type="term" value="C:6-phosphofructokinase complex"/>
    <property type="evidence" value="ECO:0007669"/>
    <property type="project" value="TreeGrafter"/>
</dbReference>
<dbReference type="GO" id="GO:0005524">
    <property type="term" value="F:ATP binding"/>
    <property type="evidence" value="ECO:0007669"/>
    <property type="project" value="TreeGrafter"/>
</dbReference>
<dbReference type="GO" id="GO:0042802">
    <property type="term" value="F:identical protein binding"/>
    <property type="evidence" value="ECO:0007669"/>
    <property type="project" value="TreeGrafter"/>
</dbReference>
<gene>
    <name evidence="7" type="ORF">FS935_09465</name>
</gene>
<comment type="caution">
    <text evidence="7">The sequence shown here is derived from an EMBL/GenBank/DDBJ whole genome shotgun (WGS) entry which is preliminary data.</text>
</comment>
<name>A0A5C6VZS5_9BACI</name>
<evidence type="ECO:0000256" key="1">
    <source>
        <dbReference type="ARBA" id="ARBA00002659"/>
    </source>
</evidence>
<comment type="function">
    <text evidence="1">Catalyzes the phosphorylation of D-fructose 6-phosphate to fructose 1,6-bisphosphate by ATP, the first committing step of glycolysis.</text>
</comment>
<dbReference type="InterPro" id="IPR000023">
    <property type="entry name" value="Phosphofructokinase_dom"/>
</dbReference>
<protein>
    <recommendedName>
        <fullName evidence="6">Phosphofructokinase domain-containing protein</fullName>
    </recommendedName>
</protein>
<keyword evidence="2" id="KW-0808">Transferase</keyword>
<proteinExistence type="predicted"/>
<dbReference type="GO" id="GO:0048029">
    <property type="term" value="F:monosaccharide binding"/>
    <property type="evidence" value="ECO:0007669"/>
    <property type="project" value="TreeGrafter"/>
</dbReference>
<evidence type="ECO:0000256" key="5">
    <source>
        <dbReference type="ARBA" id="ARBA00022842"/>
    </source>
</evidence>
<dbReference type="OrthoDB" id="2831403at2"/>
<evidence type="ECO:0000313" key="7">
    <source>
        <dbReference type="EMBL" id="TXC91119.1"/>
    </source>
</evidence>
<sequence>MKIGVVHFGCALEGTAQIVRTLIEDLSSEETTVYAIEWNHTSKELQLRELNKMSQKTLTTTYSLCNAFPRKIWDEKSFLLSDELQELDQVILLGVSNTQEQETSVNVLQVPVSIYNTVENSQFTLGYDTALNSIVNSVESVRDTASSLSYGKVRLFNVQIPGNQQSRLLFDAAGAVGAEVVTGVSPQELDRLHNHIKQKEDNEDGYTFFMMDHSIDLTSFEQYFSNFDLDWKIVVIDDSQCGGPYPTAQDRLLANQLKTAVVKWCKANKPTGQLLIQDNKVVFK</sequence>
<dbReference type="GO" id="GO:0030388">
    <property type="term" value="P:fructose 1,6-bisphosphate metabolic process"/>
    <property type="evidence" value="ECO:0007669"/>
    <property type="project" value="TreeGrafter"/>
</dbReference>
<evidence type="ECO:0000259" key="6">
    <source>
        <dbReference type="Pfam" id="PF00365"/>
    </source>
</evidence>
<feature type="domain" description="Phosphofructokinase" evidence="6">
    <location>
        <begin position="85"/>
        <end position="264"/>
    </location>
</feature>
<keyword evidence="5" id="KW-0460">Magnesium</keyword>
<reference evidence="7 8" key="1">
    <citation type="journal article" date="2005" name="Int. J. Syst. Evol. Microbiol.">
        <title>Bacillus litoralis sp. nov., isolated from a tidal flat of the Yellow Sea in Korea.</title>
        <authorList>
            <person name="Yoon J.H."/>
            <person name="Oh T.K."/>
        </authorList>
    </citation>
    <scope>NUCLEOTIDE SEQUENCE [LARGE SCALE GENOMIC DNA]</scope>
    <source>
        <strain evidence="7 8">SW-211</strain>
    </source>
</reference>
<keyword evidence="3" id="KW-0479">Metal-binding</keyword>
<evidence type="ECO:0000313" key="8">
    <source>
        <dbReference type="Proteomes" id="UP000321363"/>
    </source>
</evidence>
<evidence type="ECO:0000256" key="3">
    <source>
        <dbReference type="ARBA" id="ARBA00022723"/>
    </source>
</evidence>
<dbReference type="GO" id="GO:0061621">
    <property type="term" value="P:canonical glycolysis"/>
    <property type="evidence" value="ECO:0007669"/>
    <property type="project" value="TreeGrafter"/>
</dbReference>
<dbReference type="InterPro" id="IPR035966">
    <property type="entry name" value="PKF_sf"/>
</dbReference>
<dbReference type="SUPFAM" id="SSF53784">
    <property type="entry name" value="Phosphofructokinase"/>
    <property type="match status" value="1"/>
</dbReference>
<dbReference type="GO" id="GO:0003872">
    <property type="term" value="F:6-phosphofructokinase activity"/>
    <property type="evidence" value="ECO:0007669"/>
    <property type="project" value="InterPro"/>
</dbReference>
<dbReference type="GO" id="GO:0006002">
    <property type="term" value="P:fructose 6-phosphate metabolic process"/>
    <property type="evidence" value="ECO:0007669"/>
    <property type="project" value="TreeGrafter"/>
</dbReference>
<dbReference type="Gene3D" id="3.40.50.460">
    <property type="entry name" value="Phosphofructokinase domain"/>
    <property type="match status" value="1"/>
</dbReference>
<dbReference type="GO" id="GO:0046872">
    <property type="term" value="F:metal ion binding"/>
    <property type="evidence" value="ECO:0007669"/>
    <property type="project" value="UniProtKB-KW"/>
</dbReference>
<keyword evidence="4" id="KW-0418">Kinase</keyword>
<accession>A0A5C6VZS5</accession>
<keyword evidence="8" id="KW-1185">Reference proteome</keyword>
<dbReference type="AlphaFoldDB" id="A0A5C6VZS5"/>
<dbReference type="RefSeq" id="WP_146947902.1">
    <property type="nucleotide sequence ID" value="NZ_VOQF01000005.1"/>
</dbReference>
<dbReference type="Gene3D" id="3.40.50.450">
    <property type="match status" value="1"/>
</dbReference>
<organism evidence="7 8">
    <name type="scientific">Metabacillus litoralis</name>
    <dbReference type="NCBI Taxonomy" id="152268"/>
    <lineage>
        <taxon>Bacteria</taxon>
        <taxon>Bacillati</taxon>
        <taxon>Bacillota</taxon>
        <taxon>Bacilli</taxon>
        <taxon>Bacillales</taxon>
        <taxon>Bacillaceae</taxon>
        <taxon>Metabacillus</taxon>
    </lineage>
</organism>
<dbReference type="PANTHER" id="PTHR13697">
    <property type="entry name" value="PHOSPHOFRUCTOKINASE"/>
    <property type="match status" value="1"/>
</dbReference>
<evidence type="ECO:0000256" key="2">
    <source>
        <dbReference type="ARBA" id="ARBA00022679"/>
    </source>
</evidence>
<dbReference type="GO" id="GO:0016208">
    <property type="term" value="F:AMP binding"/>
    <property type="evidence" value="ECO:0007669"/>
    <property type="project" value="TreeGrafter"/>
</dbReference>
<dbReference type="Proteomes" id="UP000321363">
    <property type="component" value="Unassembled WGS sequence"/>
</dbReference>
<dbReference type="PANTHER" id="PTHR13697:SF4">
    <property type="entry name" value="ATP-DEPENDENT 6-PHOSPHOFRUCTOKINASE"/>
    <property type="match status" value="1"/>
</dbReference>